<dbReference type="GeneID" id="35865941"/>
<dbReference type="EMBL" id="PKKO01000003">
    <property type="protein sequence ID" value="PKY72420.1"/>
    <property type="molecule type" value="Genomic_DNA"/>
</dbReference>
<evidence type="ECO:0000256" key="1">
    <source>
        <dbReference type="SAM" id="Phobius"/>
    </source>
</evidence>
<accession>A0A2I1IMQ6</accession>
<keyword evidence="1" id="KW-0472">Membrane</keyword>
<keyword evidence="1" id="KW-0812">Transmembrane</keyword>
<protein>
    <submittedName>
        <fullName evidence="2">Uncharacterized protein</fullName>
    </submittedName>
</protein>
<keyword evidence="1" id="KW-1133">Transmembrane helix</keyword>
<dbReference type="Proteomes" id="UP000235122">
    <property type="component" value="Unassembled WGS sequence"/>
</dbReference>
<dbReference type="AlphaFoldDB" id="A0A2I1IMQ6"/>
<reference evidence="2 3" key="1">
    <citation type="submission" date="2017-12" db="EMBL/GenBank/DDBJ databases">
        <title>Phylogenetic diversity of female urinary microbiome.</title>
        <authorList>
            <person name="Thomas-White K."/>
            <person name="Wolfe A.J."/>
        </authorList>
    </citation>
    <scope>NUCLEOTIDE SEQUENCE [LARGE SCALE GENOMIC DNA]</scope>
    <source>
        <strain evidence="2 3">UMB0402</strain>
    </source>
</reference>
<feature type="transmembrane region" description="Helical" evidence="1">
    <location>
        <begin position="44"/>
        <end position="66"/>
    </location>
</feature>
<organism evidence="2 3">
    <name type="scientific">Winkia neuii</name>
    <dbReference type="NCBI Taxonomy" id="33007"/>
    <lineage>
        <taxon>Bacteria</taxon>
        <taxon>Bacillati</taxon>
        <taxon>Actinomycetota</taxon>
        <taxon>Actinomycetes</taxon>
        <taxon>Actinomycetales</taxon>
        <taxon>Actinomycetaceae</taxon>
        <taxon>Winkia</taxon>
    </lineage>
</organism>
<evidence type="ECO:0000313" key="2">
    <source>
        <dbReference type="EMBL" id="PKY72420.1"/>
    </source>
</evidence>
<dbReference type="STRING" id="33007.HMPREF3198_01112"/>
<proteinExistence type="predicted"/>
<gene>
    <name evidence="2" type="ORF">CYJ19_06140</name>
</gene>
<dbReference type="RefSeq" id="WP_024332408.1">
    <property type="nucleotide sequence ID" value="NZ_JASOXK010000005.1"/>
</dbReference>
<name>A0A2I1IMQ6_9ACTO</name>
<keyword evidence="3" id="KW-1185">Reference proteome</keyword>
<sequence length="144" mass="15299">MADCPHFRLSSPWLIAVAGIVWAVAGVNVARIGIGALPGVSLHAPWVCVLPIVVFAAFGAMFLKVVGKHVKRIRAFPQPARPFWHFFDARSYLLMAVMMGAGFGLRAFSLLPDGFVAVFYTGLGAALASAGVAFLLASVKTRKG</sequence>
<evidence type="ECO:0000313" key="3">
    <source>
        <dbReference type="Proteomes" id="UP000235122"/>
    </source>
</evidence>
<feature type="transmembrane region" description="Helical" evidence="1">
    <location>
        <begin position="117"/>
        <end position="139"/>
    </location>
</feature>
<comment type="caution">
    <text evidence="2">The sequence shown here is derived from an EMBL/GenBank/DDBJ whole genome shotgun (WGS) entry which is preliminary data.</text>
</comment>
<feature type="transmembrane region" description="Helical" evidence="1">
    <location>
        <begin position="12"/>
        <end position="32"/>
    </location>
</feature>
<feature type="transmembrane region" description="Helical" evidence="1">
    <location>
        <begin position="91"/>
        <end position="111"/>
    </location>
</feature>